<dbReference type="RefSeq" id="WP_090270219.1">
    <property type="nucleotide sequence ID" value="NZ_FOEP01000009.1"/>
</dbReference>
<evidence type="ECO:0000256" key="1">
    <source>
        <dbReference type="ARBA" id="ARBA00010062"/>
    </source>
</evidence>
<reference evidence="7 8" key="1">
    <citation type="submission" date="2016-10" db="EMBL/GenBank/DDBJ databases">
        <authorList>
            <person name="de Groot N.N."/>
        </authorList>
    </citation>
    <scope>NUCLEOTIDE SEQUENCE [LARGE SCALE GENOMIC DNA]</scope>
    <source>
        <strain evidence="7 8">DSM 22007</strain>
    </source>
</reference>
<dbReference type="InterPro" id="IPR000709">
    <property type="entry name" value="Leu_Ile_Val-bd"/>
</dbReference>
<dbReference type="PANTHER" id="PTHR47235:SF1">
    <property type="entry name" value="BLR6548 PROTEIN"/>
    <property type="match status" value="1"/>
</dbReference>
<keyword evidence="2" id="KW-0813">Transport</keyword>
<proteinExistence type="inferred from homology"/>
<dbReference type="Proteomes" id="UP000198634">
    <property type="component" value="Unassembled WGS sequence"/>
</dbReference>
<dbReference type="GO" id="GO:0006865">
    <property type="term" value="P:amino acid transport"/>
    <property type="evidence" value="ECO:0007669"/>
    <property type="project" value="UniProtKB-KW"/>
</dbReference>
<dbReference type="PANTHER" id="PTHR47235">
    <property type="entry name" value="BLR6548 PROTEIN"/>
    <property type="match status" value="1"/>
</dbReference>
<evidence type="ECO:0000256" key="5">
    <source>
        <dbReference type="SAM" id="SignalP"/>
    </source>
</evidence>
<dbReference type="STRING" id="657014.SAMN04488092_10944"/>
<dbReference type="OrthoDB" id="9802022at2"/>
<keyword evidence="8" id="KW-1185">Reference proteome</keyword>
<dbReference type="InterPro" id="IPR028082">
    <property type="entry name" value="Peripla_BP_I"/>
</dbReference>
<dbReference type="SUPFAM" id="SSF53822">
    <property type="entry name" value="Periplasmic binding protein-like I"/>
    <property type="match status" value="1"/>
</dbReference>
<name>A0A1H9HAV7_9RHOB</name>
<evidence type="ECO:0000313" key="7">
    <source>
        <dbReference type="EMBL" id="SEQ59465.1"/>
    </source>
</evidence>
<keyword evidence="3 5" id="KW-0732">Signal</keyword>
<dbReference type="PRINTS" id="PR00337">
    <property type="entry name" value="LEUILEVALBP"/>
</dbReference>
<gene>
    <name evidence="7" type="ORF">SAMN04488092_10944</name>
</gene>
<dbReference type="EMBL" id="FOEP01000009">
    <property type="protein sequence ID" value="SEQ59465.1"/>
    <property type="molecule type" value="Genomic_DNA"/>
</dbReference>
<dbReference type="AlphaFoldDB" id="A0A1H9HAV7"/>
<evidence type="ECO:0000313" key="8">
    <source>
        <dbReference type="Proteomes" id="UP000198634"/>
    </source>
</evidence>
<evidence type="ECO:0000256" key="4">
    <source>
        <dbReference type="ARBA" id="ARBA00022970"/>
    </source>
</evidence>
<dbReference type="CDD" id="cd06343">
    <property type="entry name" value="PBP1_ABC_ligand_binding-like"/>
    <property type="match status" value="1"/>
</dbReference>
<feature type="domain" description="Leucine-binding protein" evidence="6">
    <location>
        <begin position="36"/>
        <end position="377"/>
    </location>
</feature>
<accession>A0A1H9HAV7</accession>
<feature type="signal peptide" evidence="5">
    <location>
        <begin position="1"/>
        <end position="26"/>
    </location>
</feature>
<evidence type="ECO:0000256" key="2">
    <source>
        <dbReference type="ARBA" id="ARBA00022448"/>
    </source>
</evidence>
<sequence length="388" mass="41281">MNIKSLPTTLGLVAGLLLGTATGALAEQQGITDTEILIGEVLPVSGPPALLGFAHTLGVKAAAAEINAAGGINGRMIRIIVEDDGYVNSRTVEGVRKLLTVHKVFALTSLSGAAQGLTVLPLVRDSGIPAISPIGIAEELHTPLVPNIFVVGSTYDAASEAIVRELSALNPGKSWGIIVQDDEYGSLTHQGFDRALADLKFDVAYDDKYTRGQRDFSSEMLRLQASGAELFMMGGIIAENVGMAKELERLGYDIPLGSSFVGRVPAILKLMGDAGSNLYATDYVVPEQSEKGIAFLEKLSGFLTEDEMAATNRYTFTGYIAARAMFEAISRCGAEPTWDCTIEKLEGLTDFETGISSPVSFSADDHFARLELGLMKANVDVLAFEPVK</sequence>
<dbReference type="Pfam" id="PF13458">
    <property type="entry name" value="Peripla_BP_6"/>
    <property type="match status" value="1"/>
</dbReference>
<keyword evidence="4" id="KW-0029">Amino-acid transport</keyword>
<evidence type="ECO:0000256" key="3">
    <source>
        <dbReference type="ARBA" id="ARBA00022729"/>
    </source>
</evidence>
<protein>
    <submittedName>
        <fullName evidence="7">ABC-type branched-chain amino acid transport system, substrate-binding protein</fullName>
    </submittedName>
</protein>
<organism evidence="7 8">
    <name type="scientific">Thalassovita taeanensis</name>
    <dbReference type="NCBI Taxonomy" id="657014"/>
    <lineage>
        <taxon>Bacteria</taxon>
        <taxon>Pseudomonadati</taxon>
        <taxon>Pseudomonadota</taxon>
        <taxon>Alphaproteobacteria</taxon>
        <taxon>Rhodobacterales</taxon>
        <taxon>Roseobacteraceae</taxon>
        <taxon>Thalassovita</taxon>
    </lineage>
</organism>
<dbReference type="InterPro" id="IPR028081">
    <property type="entry name" value="Leu-bd"/>
</dbReference>
<comment type="similarity">
    <text evidence="1">Belongs to the leucine-binding protein family.</text>
</comment>
<evidence type="ECO:0000259" key="6">
    <source>
        <dbReference type="Pfam" id="PF13458"/>
    </source>
</evidence>
<feature type="chain" id="PRO_5009300912" evidence="5">
    <location>
        <begin position="27"/>
        <end position="388"/>
    </location>
</feature>
<dbReference type="Gene3D" id="3.40.50.2300">
    <property type="match status" value="2"/>
</dbReference>